<dbReference type="EMBL" id="JAIWYP010000001">
    <property type="protein sequence ID" value="KAH3877220.1"/>
    <property type="molecule type" value="Genomic_DNA"/>
</dbReference>
<reference evidence="1" key="1">
    <citation type="journal article" date="2019" name="bioRxiv">
        <title>The Genome of the Zebra Mussel, Dreissena polymorpha: A Resource for Invasive Species Research.</title>
        <authorList>
            <person name="McCartney M.A."/>
            <person name="Auch B."/>
            <person name="Kono T."/>
            <person name="Mallez S."/>
            <person name="Zhang Y."/>
            <person name="Obille A."/>
            <person name="Becker A."/>
            <person name="Abrahante J.E."/>
            <person name="Garbe J."/>
            <person name="Badalamenti J.P."/>
            <person name="Herman A."/>
            <person name="Mangelson H."/>
            <person name="Liachko I."/>
            <person name="Sullivan S."/>
            <person name="Sone E.D."/>
            <person name="Koren S."/>
            <person name="Silverstein K.A.T."/>
            <person name="Beckman K.B."/>
            <person name="Gohl D.M."/>
        </authorList>
    </citation>
    <scope>NUCLEOTIDE SEQUENCE</scope>
    <source>
        <strain evidence="1">Duluth1</strain>
        <tissue evidence="1">Whole animal</tissue>
    </source>
</reference>
<reference evidence="1" key="2">
    <citation type="submission" date="2020-11" db="EMBL/GenBank/DDBJ databases">
        <authorList>
            <person name="McCartney M.A."/>
            <person name="Auch B."/>
            <person name="Kono T."/>
            <person name="Mallez S."/>
            <person name="Becker A."/>
            <person name="Gohl D.M."/>
            <person name="Silverstein K.A.T."/>
            <person name="Koren S."/>
            <person name="Bechman K.B."/>
            <person name="Herman A."/>
            <person name="Abrahante J.E."/>
            <person name="Garbe J."/>
        </authorList>
    </citation>
    <scope>NUCLEOTIDE SEQUENCE</scope>
    <source>
        <strain evidence="1">Duluth1</strain>
        <tissue evidence="1">Whole animal</tissue>
    </source>
</reference>
<evidence type="ECO:0000313" key="1">
    <source>
        <dbReference type="EMBL" id="KAH3877220.1"/>
    </source>
</evidence>
<dbReference type="Proteomes" id="UP000828390">
    <property type="component" value="Unassembled WGS sequence"/>
</dbReference>
<organism evidence="1 2">
    <name type="scientific">Dreissena polymorpha</name>
    <name type="common">Zebra mussel</name>
    <name type="synonym">Mytilus polymorpha</name>
    <dbReference type="NCBI Taxonomy" id="45954"/>
    <lineage>
        <taxon>Eukaryota</taxon>
        <taxon>Metazoa</taxon>
        <taxon>Spiralia</taxon>
        <taxon>Lophotrochozoa</taxon>
        <taxon>Mollusca</taxon>
        <taxon>Bivalvia</taxon>
        <taxon>Autobranchia</taxon>
        <taxon>Heteroconchia</taxon>
        <taxon>Euheterodonta</taxon>
        <taxon>Imparidentia</taxon>
        <taxon>Neoheterodontei</taxon>
        <taxon>Myida</taxon>
        <taxon>Dreissenoidea</taxon>
        <taxon>Dreissenidae</taxon>
        <taxon>Dreissena</taxon>
    </lineage>
</organism>
<accession>A0A9D4MH49</accession>
<dbReference type="AlphaFoldDB" id="A0A9D4MH49"/>
<name>A0A9D4MH49_DREPO</name>
<evidence type="ECO:0000313" key="2">
    <source>
        <dbReference type="Proteomes" id="UP000828390"/>
    </source>
</evidence>
<comment type="caution">
    <text evidence="1">The sequence shown here is derived from an EMBL/GenBank/DDBJ whole genome shotgun (WGS) entry which is preliminary data.</text>
</comment>
<protein>
    <submittedName>
        <fullName evidence="1">Uncharacterized protein</fullName>
    </submittedName>
</protein>
<proteinExistence type="predicted"/>
<gene>
    <name evidence="1" type="ORF">DPMN_001082</name>
</gene>
<keyword evidence="2" id="KW-1185">Reference proteome</keyword>
<sequence length="81" mass="9529">MCFVFKSKPCENKPVFTLSGYFLCRLFQKQSTSAVDLCVRCHPHVLPLDVLYMCRKYDVAMETIFKQYMNWMCQEATSSIK</sequence>